<dbReference type="SMART" id="SM00753">
    <property type="entry name" value="PAM"/>
    <property type="match status" value="1"/>
</dbReference>
<dbReference type="PANTHER" id="PTHR12732:SF0">
    <property type="entry name" value="PCI DOMAIN-CONTAINING PROTEIN 2"/>
    <property type="match status" value="1"/>
</dbReference>
<dbReference type="GO" id="GO:0016973">
    <property type="term" value="P:poly(A)+ mRNA export from nucleus"/>
    <property type="evidence" value="ECO:0007669"/>
    <property type="project" value="TreeGrafter"/>
</dbReference>
<dbReference type="FunFam" id="1.10.10.10:FF:000146">
    <property type="entry name" value="PCI domain-containing protein 2 homolog"/>
    <property type="match status" value="1"/>
</dbReference>
<gene>
    <name evidence="5" type="primary">PCID2</name>
    <name evidence="5" type="ORF">FJT64_003194</name>
</gene>
<dbReference type="InterPro" id="IPR045114">
    <property type="entry name" value="Csn12-like"/>
</dbReference>
<dbReference type="GO" id="GO:0000973">
    <property type="term" value="P:post-transcriptional tethering of RNA polymerase II gene DNA at nuclear periphery"/>
    <property type="evidence" value="ECO:0007669"/>
    <property type="project" value="TreeGrafter"/>
</dbReference>
<dbReference type="Gene3D" id="1.10.10.10">
    <property type="entry name" value="Winged helix-like DNA-binding domain superfamily/Winged helix DNA-binding domain"/>
    <property type="match status" value="1"/>
</dbReference>
<evidence type="ECO:0000256" key="1">
    <source>
        <dbReference type="ARBA" id="ARBA00025771"/>
    </source>
</evidence>
<dbReference type="GO" id="GO:0070390">
    <property type="term" value="C:transcription export complex 2"/>
    <property type="evidence" value="ECO:0007669"/>
    <property type="project" value="TreeGrafter"/>
</dbReference>
<evidence type="ECO:0000313" key="5">
    <source>
        <dbReference type="EMBL" id="KAF0301034.1"/>
    </source>
</evidence>
<dbReference type="Pfam" id="PF01399">
    <property type="entry name" value="PCI"/>
    <property type="match status" value="1"/>
</dbReference>
<keyword evidence="6" id="KW-1185">Reference proteome</keyword>
<evidence type="ECO:0000259" key="4">
    <source>
        <dbReference type="PROSITE" id="PS50250"/>
    </source>
</evidence>
<dbReference type="InterPro" id="IPR036388">
    <property type="entry name" value="WH-like_DNA-bd_sf"/>
</dbReference>
<evidence type="ECO:0000256" key="2">
    <source>
        <dbReference type="ARBA" id="ARBA00033214"/>
    </source>
</evidence>
<organism evidence="5 6">
    <name type="scientific">Amphibalanus amphitrite</name>
    <name type="common">Striped barnacle</name>
    <name type="synonym">Balanus amphitrite</name>
    <dbReference type="NCBI Taxonomy" id="1232801"/>
    <lineage>
        <taxon>Eukaryota</taxon>
        <taxon>Metazoa</taxon>
        <taxon>Ecdysozoa</taxon>
        <taxon>Arthropoda</taxon>
        <taxon>Crustacea</taxon>
        <taxon>Multicrustacea</taxon>
        <taxon>Cirripedia</taxon>
        <taxon>Thoracica</taxon>
        <taxon>Thoracicalcarea</taxon>
        <taxon>Balanomorpha</taxon>
        <taxon>Balanoidea</taxon>
        <taxon>Balanidae</taxon>
        <taxon>Amphibalaninae</taxon>
        <taxon>Amphibalanus</taxon>
    </lineage>
</organism>
<dbReference type="GO" id="GO:0006368">
    <property type="term" value="P:transcription elongation by RNA polymerase II"/>
    <property type="evidence" value="ECO:0007669"/>
    <property type="project" value="TreeGrafter"/>
</dbReference>
<evidence type="ECO:0000313" key="6">
    <source>
        <dbReference type="Proteomes" id="UP000440578"/>
    </source>
</evidence>
<protein>
    <recommendedName>
        <fullName evidence="3">PCI domain-containing protein 2 homolog</fullName>
    </recommendedName>
    <alternativeName>
        <fullName evidence="2">CSN12-like protein</fullName>
    </alternativeName>
</protein>
<dbReference type="GO" id="GO:0003723">
    <property type="term" value="F:RNA binding"/>
    <property type="evidence" value="ECO:0007669"/>
    <property type="project" value="InterPro"/>
</dbReference>
<accession>A0A6A4WB43</accession>
<proteinExistence type="inferred from homology"/>
<dbReference type="PROSITE" id="PS50250">
    <property type="entry name" value="PCI"/>
    <property type="match status" value="1"/>
</dbReference>
<dbReference type="Proteomes" id="UP000440578">
    <property type="component" value="Unassembled WGS sequence"/>
</dbReference>
<comment type="caution">
    <text evidence="5">The sequence shown here is derived from an EMBL/GenBank/DDBJ whole genome shotgun (WGS) entry which is preliminary data.</text>
</comment>
<dbReference type="InterPro" id="IPR000717">
    <property type="entry name" value="PCI_dom"/>
</dbReference>
<dbReference type="GO" id="GO:0003690">
    <property type="term" value="F:double-stranded DNA binding"/>
    <property type="evidence" value="ECO:0007669"/>
    <property type="project" value="InterPro"/>
</dbReference>
<feature type="domain" description="PCI" evidence="4">
    <location>
        <begin position="210"/>
        <end position="392"/>
    </location>
</feature>
<dbReference type="AlphaFoldDB" id="A0A6A4WB43"/>
<name>A0A6A4WB43_AMPAM</name>
<sequence>MATMSLNAYLGQVSSAWGRRRGPQAAELLSLRHPHVMSSRLQLEHPEDHVQDVLDSPLDELVAAHLRCVWAVSNNDYSEAHRCQSAVVSCFAKVFVTHKDDNWALPVMNTICLDLRRVAAAADAERTRAGQGHPGEVLEKAAEGLMSCFRVCAGDTRAEMDETKRWGMLNLVNQLFKIYFRVNKLHLCKPLIRAIESLPFKTEFSLSQLVTYRYYTGRKAMFDCDYKAAEEALHFAFLRCHKDCQKNKRLILIYLIPVKMLLGHMPQESLLVKYNLLQFSEVVKAVTEGNPRRLSAAMAAHQAFFIKCGIYLILEKLRTITYRNLFKKVFLLTGSVQIDISKFQAALLATGADADIDADETACILANLIYEGRMKGYISHAHQKLVLSKKEPFPALSAGVVVS</sequence>
<reference evidence="5 6" key="1">
    <citation type="submission" date="2019-07" db="EMBL/GenBank/DDBJ databases">
        <title>Draft genome assembly of a fouling barnacle, Amphibalanus amphitrite (Darwin, 1854): The first reference genome for Thecostraca.</title>
        <authorList>
            <person name="Kim W."/>
        </authorList>
    </citation>
    <scope>NUCLEOTIDE SEQUENCE [LARGE SCALE GENOMIC DNA]</scope>
    <source>
        <strain evidence="5">SNU_AA5</strain>
        <tissue evidence="5">Soma without cirri and trophi</tissue>
    </source>
</reference>
<dbReference type="OrthoDB" id="10252687at2759"/>
<evidence type="ECO:0000256" key="3">
    <source>
        <dbReference type="ARBA" id="ARBA00072421"/>
    </source>
</evidence>
<comment type="similarity">
    <text evidence="1">Belongs to the CSN12 family.</text>
</comment>
<dbReference type="PANTHER" id="PTHR12732">
    <property type="entry name" value="UNCHARACTERIZED PROTEASOME COMPONENT REGION PCI-CONTAINING"/>
    <property type="match status" value="1"/>
</dbReference>
<dbReference type="EMBL" id="VIIS01001203">
    <property type="protein sequence ID" value="KAF0301034.1"/>
    <property type="molecule type" value="Genomic_DNA"/>
</dbReference>